<organism evidence="4 5">
    <name type="scientific">Candida oxycetoniae</name>
    <dbReference type="NCBI Taxonomy" id="497107"/>
    <lineage>
        <taxon>Eukaryota</taxon>
        <taxon>Fungi</taxon>
        <taxon>Dikarya</taxon>
        <taxon>Ascomycota</taxon>
        <taxon>Saccharomycotina</taxon>
        <taxon>Pichiomycetes</taxon>
        <taxon>Debaryomycetaceae</taxon>
        <taxon>Candida/Lodderomyces clade</taxon>
        <taxon>Candida</taxon>
    </lineage>
</organism>
<comment type="caution">
    <text evidence="4">The sequence shown here is derived from an EMBL/GenBank/DDBJ whole genome shotgun (WGS) entry which is preliminary data.</text>
</comment>
<reference evidence="4" key="1">
    <citation type="journal article" date="2022" name="DNA Res.">
        <title>Genome analysis of five recently described species of the CUG-Ser clade uncovers Candida theae as a new hybrid lineage with pathogenic potential in the Candida parapsilosis species complex.</title>
        <authorList>
            <person name="Mixao V."/>
            <person name="Del Olmo V."/>
            <person name="Hegedusova E."/>
            <person name="Saus E."/>
            <person name="Pryszcz L."/>
            <person name="Cillingova A."/>
            <person name="Nosek J."/>
            <person name="Gabaldon T."/>
        </authorList>
    </citation>
    <scope>NUCLEOTIDE SEQUENCE</scope>
    <source>
        <strain evidence="4">CBS 10844</strain>
    </source>
</reference>
<protein>
    <recommendedName>
        <fullName evidence="3">Cyclin-like domain-containing protein</fullName>
    </recommendedName>
</protein>
<proteinExistence type="inferred from homology"/>
<evidence type="ECO:0000313" key="4">
    <source>
        <dbReference type="EMBL" id="KAI3405433.2"/>
    </source>
</evidence>
<dbReference type="Proteomes" id="UP001202479">
    <property type="component" value="Unassembled WGS sequence"/>
</dbReference>
<dbReference type="GO" id="GO:0016538">
    <property type="term" value="F:cyclin-dependent protein serine/threonine kinase regulator activity"/>
    <property type="evidence" value="ECO:0007669"/>
    <property type="project" value="InterPro"/>
</dbReference>
<keyword evidence="1" id="KW-0195">Cyclin</keyword>
<evidence type="ECO:0000256" key="2">
    <source>
        <dbReference type="SAM" id="MobiDB-lite"/>
    </source>
</evidence>
<dbReference type="AlphaFoldDB" id="A0AAI9SYG5"/>
<evidence type="ECO:0000256" key="1">
    <source>
        <dbReference type="RuleBase" id="RU000383"/>
    </source>
</evidence>
<dbReference type="GO" id="GO:0006357">
    <property type="term" value="P:regulation of transcription by RNA polymerase II"/>
    <property type="evidence" value="ECO:0007669"/>
    <property type="project" value="InterPro"/>
</dbReference>
<evidence type="ECO:0000313" key="5">
    <source>
        <dbReference type="Proteomes" id="UP001202479"/>
    </source>
</evidence>
<feature type="compositionally biased region" description="Polar residues" evidence="2">
    <location>
        <begin position="153"/>
        <end position="163"/>
    </location>
</feature>
<dbReference type="Pfam" id="PF00134">
    <property type="entry name" value="Cyclin_N"/>
    <property type="match status" value="1"/>
</dbReference>
<dbReference type="SUPFAM" id="SSF47954">
    <property type="entry name" value="Cyclin-like"/>
    <property type="match status" value="1"/>
</dbReference>
<comment type="similarity">
    <text evidence="1">Belongs to the cyclin family.</text>
</comment>
<dbReference type="SMART" id="SM00385">
    <property type="entry name" value="CYCLIN"/>
    <property type="match status" value="1"/>
</dbReference>
<keyword evidence="5" id="KW-1185">Reference proteome</keyword>
<name>A0AAI9SYG5_9ASCO</name>
<dbReference type="InterPro" id="IPR043198">
    <property type="entry name" value="Cyclin/Ssn8"/>
</dbReference>
<dbReference type="InterPro" id="IPR036915">
    <property type="entry name" value="Cyclin-like_sf"/>
</dbReference>
<feature type="region of interest" description="Disordered" evidence="2">
    <location>
        <begin position="1"/>
        <end position="29"/>
    </location>
</feature>
<dbReference type="PANTHER" id="PTHR10026">
    <property type="entry name" value="CYCLIN"/>
    <property type="match status" value="1"/>
</dbReference>
<evidence type="ECO:0000259" key="3">
    <source>
        <dbReference type="SMART" id="SM00385"/>
    </source>
</evidence>
<dbReference type="InterPro" id="IPR013763">
    <property type="entry name" value="Cyclin-like_dom"/>
</dbReference>
<dbReference type="InterPro" id="IPR006671">
    <property type="entry name" value="Cyclin_N"/>
</dbReference>
<accession>A0AAI9SYG5</accession>
<dbReference type="EMBL" id="JAHUZD010000036">
    <property type="protein sequence ID" value="KAI3405433.2"/>
    <property type="molecule type" value="Genomic_DNA"/>
</dbReference>
<feature type="domain" description="Cyclin-like" evidence="3">
    <location>
        <begin position="71"/>
        <end position="197"/>
    </location>
</feature>
<dbReference type="GeneID" id="73379394"/>
<dbReference type="RefSeq" id="XP_049181178.1">
    <property type="nucleotide sequence ID" value="XM_049322935.1"/>
</dbReference>
<feature type="region of interest" description="Disordered" evidence="2">
    <location>
        <begin position="141"/>
        <end position="173"/>
    </location>
</feature>
<dbReference type="Gene3D" id="1.10.472.10">
    <property type="entry name" value="Cyclin-like"/>
    <property type="match status" value="1"/>
</dbReference>
<gene>
    <name evidence="4" type="ORF">KGF56_001777</name>
</gene>
<sequence length="343" mass="38854">MATDATESGIGIFTTNKKSGSRSESSSQVRKKRKLAPWIFPESAVLTRSPTRLDSKLTISQELRIKESMHDFLIKLGSKLKVDAPTILAATVYIHRFYMRVPITSSKYYVASAALAISGKLNDCVRQSDTISLYACNIKAPRTSSSSSSSSSKFPPNTANHSAAQPPPPPPPQIDEQSEYFWRWRDQLLYREELILRKLNFDLSFPSPYLLQHKILNKMHAGINQTFYEKRKDIMVRTTRLIELLSSLPIILCYDMNVLFATCLVMVVFEGKSTFSDMKMPENFITKVVEVDLEDVMKCFEFIKKLLNFSQQDPHSYSNKTAAKRILGIKTSDFEQVAKGAPI</sequence>